<dbReference type="Proteomes" id="UP000654918">
    <property type="component" value="Unassembled WGS sequence"/>
</dbReference>
<feature type="domain" description="EthD" evidence="2">
    <location>
        <begin position="12"/>
        <end position="108"/>
    </location>
</feature>
<dbReference type="Pfam" id="PF07110">
    <property type="entry name" value="EthD"/>
    <property type="match status" value="1"/>
</dbReference>
<protein>
    <recommendedName>
        <fullName evidence="2">EthD domain-containing protein</fullName>
    </recommendedName>
</protein>
<evidence type="ECO:0000256" key="1">
    <source>
        <dbReference type="ARBA" id="ARBA00005986"/>
    </source>
</evidence>
<dbReference type="EMBL" id="WIGO01000225">
    <property type="protein sequence ID" value="KAF6822908.1"/>
    <property type="molecule type" value="Genomic_DNA"/>
</dbReference>
<name>A0A8H6K207_9PEZI</name>
<accession>A0A8H6K207</accession>
<dbReference type="Gene3D" id="3.30.70.100">
    <property type="match status" value="1"/>
</dbReference>
<gene>
    <name evidence="3" type="ORF">CPLU01_11729</name>
</gene>
<evidence type="ECO:0000313" key="3">
    <source>
        <dbReference type="EMBL" id="KAF6822908.1"/>
    </source>
</evidence>
<sequence length="127" mass="14398">MTYRLIIFLHRKPGTTHAEFRDHYEYVHIPLTRKLTGSLFPTLHARRYIDQGAALMDGGDEKKEGDAEADAVVEVAFRDEAAAQAFFAATNAGEAAERLRKDNEQFLDWQRVKVLKVSEAFETRGDA</sequence>
<proteinExistence type="inferred from homology"/>
<reference evidence="3" key="1">
    <citation type="journal article" date="2020" name="Phytopathology">
        <title>Genome Sequence Resources of Colletotrichum truncatum, C. plurivorum, C. musicola, and C. sojae: Four Species Pathogenic to Soybean (Glycine max).</title>
        <authorList>
            <person name="Rogerio F."/>
            <person name="Boufleur T.R."/>
            <person name="Ciampi-Guillardi M."/>
            <person name="Sukno S.A."/>
            <person name="Thon M.R."/>
            <person name="Massola Junior N.S."/>
            <person name="Baroncelli R."/>
        </authorList>
    </citation>
    <scope>NUCLEOTIDE SEQUENCE</scope>
    <source>
        <strain evidence="3">LFN00145</strain>
    </source>
</reference>
<organism evidence="3 4">
    <name type="scientific">Colletotrichum plurivorum</name>
    <dbReference type="NCBI Taxonomy" id="2175906"/>
    <lineage>
        <taxon>Eukaryota</taxon>
        <taxon>Fungi</taxon>
        <taxon>Dikarya</taxon>
        <taxon>Ascomycota</taxon>
        <taxon>Pezizomycotina</taxon>
        <taxon>Sordariomycetes</taxon>
        <taxon>Hypocreomycetidae</taxon>
        <taxon>Glomerellales</taxon>
        <taxon>Glomerellaceae</taxon>
        <taxon>Colletotrichum</taxon>
        <taxon>Colletotrichum orchidearum species complex</taxon>
    </lineage>
</organism>
<dbReference type="SUPFAM" id="SSF54909">
    <property type="entry name" value="Dimeric alpha+beta barrel"/>
    <property type="match status" value="1"/>
</dbReference>
<comment type="caution">
    <text evidence="3">The sequence shown here is derived from an EMBL/GenBank/DDBJ whole genome shotgun (WGS) entry which is preliminary data.</text>
</comment>
<comment type="similarity">
    <text evidence="1">Belongs to the tpcK family.</text>
</comment>
<dbReference type="InterPro" id="IPR011008">
    <property type="entry name" value="Dimeric_a/b-barrel"/>
</dbReference>
<dbReference type="AlphaFoldDB" id="A0A8H6K207"/>
<evidence type="ECO:0000313" key="4">
    <source>
        <dbReference type="Proteomes" id="UP000654918"/>
    </source>
</evidence>
<dbReference type="InterPro" id="IPR009799">
    <property type="entry name" value="EthD_dom"/>
</dbReference>
<keyword evidence="4" id="KW-1185">Reference proteome</keyword>
<dbReference type="GO" id="GO:0016491">
    <property type="term" value="F:oxidoreductase activity"/>
    <property type="evidence" value="ECO:0007669"/>
    <property type="project" value="InterPro"/>
</dbReference>
<evidence type="ECO:0000259" key="2">
    <source>
        <dbReference type="Pfam" id="PF07110"/>
    </source>
</evidence>